<feature type="compositionally biased region" description="Low complexity" evidence="1">
    <location>
        <begin position="44"/>
        <end position="54"/>
    </location>
</feature>
<reference evidence="2 3" key="1">
    <citation type="submission" date="2016-03" db="EMBL/GenBank/DDBJ databases">
        <authorList>
            <person name="Ploux O."/>
        </authorList>
    </citation>
    <scope>NUCLEOTIDE SEQUENCE [LARGE SCALE GENOMIC DNA]</scope>
    <source>
        <strain evidence="2 3">UAMH 11012</strain>
    </source>
</reference>
<dbReference type="OrthoDB" id="10670433at2759"/>
<name>A0A1L7XAC6_9HELO</name>
<dbReference type="Proteomes" id="UP000184330">
    <property type="component" value="Unassembled WGS sequence"/>
</dbReference>
<feature type="compositionally biased region" description="Low complexity" evidence="1">
    <location>
        <begin position="63"/>
        <end position="76"/>
    </location>
</feature>
<proteinExistence type="predicted"/>
<feature type="compositionally biased region" description="Polar residues" evidence="1">
    <location>
        <begin position="177"/>
        <end position="190"/>
    </location>
</feature>
<keyword evidence="3" id="KW-1185">Reference proteome</keyword>
<gene>
    <name evidence="2" type="ORF">PAC_11833</name>
</gene>
<sequence>MTGTSQKGRGQARKKTRAHRNASSSPAMSTPKLINPINGAQRQPTNPTNPTSPSDLKKPVVADSTTSSETDTSSSSNDDDLPGGNYDKDIPANIAEVHRKESHLRYPLHPFKVLNSKNSPPVSAVQKIKAEKVAGVSAGVGEIAPDDGGAGGLAKVKGEKELKEKKKREYDMFHHLNSPSFFKPTPSSQEPWGDKDTSKKREDDIKHGRSVYKKWDGIQGRGSAGGALLLLAEKL</sequence>
<accession>A0A1L7XAC6</accession>
<feature type="region of interest" description="Disordered" evidence="1">
    <location>
        <begin position="174"/>
        <end position="205"/>
    </location>
</feature>
<feature type="region of interest" description="Disordered" evidence="1">
    <location>
        <begin position="1"/>
        <end position="91"/>
    </location>
</feature>
<dbReference type="EMBL" id="FJOG01000019">
    <property type="protein sequence ID" value="CZR61936.1"/>
    <property type="molecule type" value="Genomic_DNA"/>
</dbReference>
<feature type="compositionally biased region" description="Basic and acidic residues" evidence="1">
    <location>
        <begin position="192"/>
        <end position="205"/>
    </location>
</feature>
<feature type="compositionally biased region" description="Basic residues" evidence="1">
    <location>
        <begin position="10"/>
        <end position="20"/>
    </location>
</feature>
<evidence type="ECO:0000256" key="1">
    <source>
        <dbReference type="SAM" id="MobiDB-lite"/>
    </source>
</evidence>
<dbReference type="AlphaFoldDB" id="A0A1L7XAC6"/>
<evidence type="ECO:0000313" key="2">
    <source>
        <dbReference type="EMBL" id="CZR61936.1"/>
    </source>
</evidence>
<evidence type="ECO:0000313" key="3">
    <source>
        <dbReference type="Proteomes" id="UP000184330"/>
    </source>
</evidence>
<protein>
    <submittedName>
        <fullName evidence="2">Uncharacterized protein</fullName>
    </submittedName>
</protein>
<organism evidence="2 3">
    <name type="scientific">Phialocephala subalpina</name>
    <dbReference type="NCBI Taxonomy" id="576137"/>
    <lineage>
        <taxon>Eukaryota</taxon>
        <taxon>Fungi</taxon>
        <taxon>Dikarya</taxon>
        <taxon>Ascomycota</taxon>
        <taxon>Pezizomycotina</taxon>
        <taxon>Leotiomycetes</taxon>
        <taxon>Helotiales</taxon>
        <taxon>Mollisiaceae</taxon>
        <taxon>Phialocephala</taxon>
        <taxon>Phialocephala fortinii species complex</taxon>
    </lineage>
</organism>